<feature type="region of interest" description="Disordered" evidence="5">
    <location>
        <begin position="389"/>
        <end position="571"/>
    </location>
</feature>
<dbReference type="InterPro" id="IPR018731">
    <property type="entry name" value="Atg13_N"/>
</dbReference>
<reference evidence="7" key="2">
    <citation type="journal article" date="2022" name="Microb. Genom.">
        <title>A chromosome-scale genome assembly of the tomato pathogen Cladosporium fulvum reveals a compartmentalized genome architecture and the presence of a dispensable chromosome.</title>
        <authorList>
            <person name="Zaccaron A.Z."/>
            <person name="Chen L.H."/>
            <person name="Samaras A."/>
            <person name="Stergiopoulos I."/>
        </authorList>
    </citation>
    <scope>NUCLEOTIDE SEQUENCE</scope>
    <source>
        <strain evidence="7">Race5_Kim</strain>
    </source>
</reference>
<dbReference type="OrthoDB" id="70161at2759"/>
<protein>
    <recommendedName>
        <fullName evidence="2 4">Autophagy-related protein 13</fullName>
    </recommendedName>
</protein>
<gene>
    <name evidence="7" type="ORF">CLAFUR5_01540</name>
</gene>
<dbReference type="GO" id="GO:0005829">
    <property type="term" value="C:cytosol"/>
    <property type="evidence" value="ECO:0007669"/>
    <property type="project" value="TreeGrafter"/>
</dbReference>
<feature type="compositionally biased region" description="Polar residues" evidence="5">
    <location>
        <begin position="642"/>
        <end position="652"/>
    </location>
</feature>
<dbReference type="GO" id="GO:0034497">
    <property type="term" value="P:protein localization to phagophore assembly site"/>
    <property type="evidence" value="ECO:0007669"/>
    <property type="project" value="TreeGrafter"/>
</dbReference>
<proteinExistence type="inferred from homology"/>
<dbReference type="GO" id="GO:0000407">
    <property type="term" value="C:phagophore assembly site"/>
    <property type="evidence" value="ECO:0007669"/>
    <property type="project" value="TreeGrafter"/>
</dbReference>
<feature type="compositionally biased region" description="Low complexity" evidence="5">
    <location>
        <begin position="9"/>
        <end position="25"/>
    </location>
</feature>
<reference evidence="7" key="1">
    <citation type="submission" date="2021-12" db="EMBL/GenBank/DDBJ databases">
        <authorList>
            <person name="Zaccaron A."/>
            <person name="Stergiopoulos I."/>
        </authorList>
    </citation>
    <scope>NUCLEOTIDE SEQUENCE</scope>
    <source>
        <strain evidence="7">Race5_Kim</strain>
    </source>
</reference>
<organism evidence="7 8">
    <name type="scientific">Passalora fulva</name>
    <name type="common">Tomato leaf mold</name>
    <name type="synonym">Cladosporium fulvum</name>
    <dbReference type="NCBI Taxonomy" id="5499"/>
    <lineage>
        <taxon>Eukaryota</taxon>
        <taxon>Fungi</taxon>
        <taxon>Dikarya</taxon>
        <taxon>Ascomycota</taxon>
        <taxon>Pezizomycotina</taxon>
        <taxon>Dothideomycetes</taxon>
        <taxon>Dothideomycetidae</taxon>
        <taxon>Mycosphaerellales</taxon>
        <taxon>Mycosphaerellaceae</taxon>
        <taxon>Fulvia</taxon>
    </lineage>
</organism>
<feature type="compositionally biased region" description="Low complexity" evidence="5">
    <location>
        <begin position="621"/>
        <end position="630"/>
    </location>
</feature>
<dbReference type="GeneID" id="71981418"/>
<sequence>MHQHPRPSPRSASAASNPSTNPERTNNPRDRPPTRTRSSVDLASYTERANAEAAAESSRQPSASSGEDREATKLNQIIQHFHNKAALTICSSRANLPQVYTKNGDIKQNRWFNVILDDTDVLSEDLQSWKRPDLADRKPLPLVIEVFVDTSHLSQNQALVSIGDDGKRWDVADALASSADSSPRPARNGARYCEVVLERWTIQLGDAEDYSSAELGDALPNVYKKGVVLFRSLYSFTRFLPAWKLHRKLTRQPGNHQALRLRFRIKHGHSVAPGRQDSLYTALNASESATGACAERYEIPPLLCRSGPLSISVDYRTSCDFNVADAEALLSSRFLGLDEGVPAMPAGRSLPGPRSEQSRVQYSSMAGAIGEQRARVGAYGSLGTFHAAEKRGSPVSELKQRVLDEDSSSMESRKGKERGVGISREPSLNLKSNPPFKSGSLASSPRPSPSPGTSAGRSESNFMRLAGTSSSSKRVSLNTLPQQALRAPPIPSETAIASSGSASPKPAPVHRYSSSFAGRTKRYTAQSSKTGESAGSSGRASSGSNKDRSSNLALPDGSSPSAQLYPASDDNDDIASFISQIERAKDLPSLRSRPASRDNTVNLAKYSSMRDPNTQLAEEMSSSSLIQTSSATPPSRRLSNVPGLSTSSSPSRALTHAPHVRSRLSTHSIAEEVSGSSRVSGEGSDSPKIHEEDEEEEDEEPLLFAQDIV</sequence>
<evidence type="ECO:0000313" key="7">
    <source>
        <dbReference type="EMBL" id="UJO11321.1"/>
    </source>
</evidence>
<dbReference type="EMBL" id="CP090163">
    <property type="protein sequence ID" value="UJO11321.1"/>
    <property type="molecule type" value="Genomic_DNA"/>
</dbReference>
<evidence type="ECO:0000256" key="4">
    <source>
        <dbReference type="RuleBase" id="RU361214"/>
    </source>
</evidence>
<dbReference type="Proteomes" id="UP000756132">
    <property type="component" value="Chromosome 1"/>
</dbReference>
<evidence type="ECO:0000313" key="8">
    <source>
        <dbReference type="Proteomes" id="UP000756132"/>
    </source>
</evidence>
<evidence type="ECO:0000256" key="3">
    <source>
        <dbReference type="ARBA" id="ARBA00023006"/>
    </source>
</evidence>
<feature type="domain" description="Autophagy-related protein 13 N-terminal" evidence="6">
    <location>
        <begin position="78"/>
        <end position="321"/>
    </location>
</feature>
<keyword evidence="8" id="KW-1185">Reference proteome</keyword>
<feature type="compositionally biased region" description="Basic and acidic residues" evidence="5">
    <location>
        <begin position="389"/>
        <end position="404"/>
    </location>
</feature>
<feature type="region of interest" description="Disordered" evidence="5">
    <location>
        <begin position="1"/>
        <end position="70"/>
    </location>
</feature>
<dbReference type="GO" id="GO:1990316">
    <property type="term" value="C:Atg1/ULK1 kinase complex"/>
    <property type="evidence" value="ECO:0007669"/>
    <property type="project" value="InterPro"/>
</dbReference>
<feature type="compositionally biased region" description="Polar residues" evidence="5">
    <location>
        <begin position="467"/>
        <end position="482"/>
    </location>
</feature>
<feature type="compositionally biased region" description="Acidic residues" evidence="5">
    <location>
        <begin position="692"/>
        <end position="701"/>
    </location>
</feature>
<comment type="similarity">
    <text evidence="1 4">Belongs to the ATG13 family. Fungi subfamily.</text>
</comment>
<accession>A0A9Q8L5R2</accession>
<dbReference type="AlphaFoldDB" id="A0A9Q8L5R2"/>
<feature type="region of interest" description="Disordered" evidence="5">
    <location>
        <begin position="583"/>
        <end position="709"/>
    </location>
</feature>
<evidence type="ECO:0000256" key="5">
    <source>
        <dbReference type="SAM" id="MobiDB-lite"/>
    </source>
</evidence>
<feature type="compositionally biased region" description="Low complexity" evidence="5">
    <location>
        <begin position="495"/>
        <end position="504"/>
    </location>
</feature>
<dbReference type="KEGG" id="ffu:CLAFUR5_01540"/>
<feature type="compositionally biased region" description="Low complexity" evidence="5">
    <location>
        <begin position="43"/>
        <end position="58"/>
    </location>
</feature>
<dbReference type="Pfam" id="PF10033">
    <property type="entry name" value="ATG13"/>
    <property type="match status" value="1"/>
</dbReference>
<evidence type="ECO:0000256" key="2">
    <source>
        <dbReference type="ARBA" id="ARBA00013801"/>
    </source>
</evidence>
<evidence type="ECO:0000256" key="1">
    <source>
        <dbReference type="ARBA" id="ARBA00005246"/>
    </source>
</evidence>
<dbReference type="PANTHER" id="PTHR13430:SF4">
    <property type="entry name" value="AUTOPHAGY-RELATED PROTEIN 13"/>
    <property type="match status" value="1"/>
</dbReference>
<dbReference type="InterPro" id="IPR040182">
    <property type="entry name" value="ATG13"/>
</dbReference>
<dbReference type="GO" id="GO:0000423">
    <property type="term" value="P:mitophagy"/>
    <property type="evidence" value="ECO:0007669"/>
    <property type="project" value="TreeGrafter"/>
</dbReference>
<feature type="compositionally biased region" description="Low complexity" evidence="5">
    <location>
        <begin position="438"/>
        <end position="458"/>
    </location>
</feature>
<dbReference type="PANTHER" id="PTHR13430">
    <property type="match status" value="1"/>
</dbReference>
<dbReference type="Gene3D" id="6.10.140.1900">
    <property type="match status" value="1"/>
</dbReference>
<evidence type="ECO:0000259" key="6">
    <source>
        <dbReference type="Pfam" id="PF10033"/>
    </source>
</evidence>
<dbReference type="GO" id="GO:0034727">
    <property type="term" value="P:piecemeal microautophagy of the nucleus"/>
    <property type="evidence" value="ECO:0007669"/>
    <property type="project" value="TreeGrafter"/>
</dbReference>
<dbReference type="Gene3D" id="3.30.900.10">
    <property type="entry name" value="HORMA domain"/>
    <property type="match status" value="1"/>
</dbReference>
<name>A0A9Q8L5R2_PASFU</name>
<feature type="compositionally biased region" description="Polar residues" evidence="5">
    <location>
        <begin position="512"/>
        <end position="530"/>
    </location>
</feature>
<dbReference type="InterPro" id="IPR036570">
    <property type="entry name" value="HORMA_dom_sf"/>
</dbReference>
<dbReference type="RefSeq" id="XP_047755687.1">
    <property type="nucleotide sequence ID" value="XM_047900688.1"/>
</dbReference>
<feature type="compositionally biased region" description="Low complexity" evidence="5">
    <location>
        <begin position="671"/>
        <end position="684"/>
    </location>
</feature>
<keyword evidence="3 4" id="KW-0072">Autophagy</keyword>
<feature type="compositionally biased region" description="Low complexity" evidence="5">
    <location>
        <begin position="531"/>
        <end position="544"/>
    </location>
</feature>